<protein>
    <recommendedName>
        <fullName evidence="3">Lipoprotein</fullName>
    </recommendedName>
</protein>
<evidence type="ECO:0000313" key="1">
    <source>
        <dbReference type="EMBL" id="SFJ68329.1"/>
    </source>
</evidence>
<evidence type="ECO:0008006" key="3">
    <source>
        <dbReference type="Google" id="ProtNLM"/>
    </source>
</evidence>
<reference evidence="2" key="1">
    <citation type="submission" date="2016-10" db="EMBL/GenBank/DDBJ databases">
        <authorList>
            <person name="Varghese N."/>
            <person name="Submissions S."/>
        </authorList>
    </citation>
    <scope>NUCLEOTIDE SEQUENCE [LARGE SCALE GENOMIC DNA]</scope>
    <source>
        <strain evidence="2">DSM 28881</strain>
    </source>
</reference>
<proteinExistence type="predicted"/>
<dbReference type="RefSeq" id="WP_090842488.1">
    <property type="nucleotide sequence ID" value="NZ_FORM01000023.1"/>
</dbReference>
<evidence type="ECO:0000313" key="2">
    <source>
        <dbReference type="Proteomes" id="UP000199559"/>
    </source>
</evidence>
<gene>
    <name evidence="1" type="ORF">SAMN05443431_1232</name>
</gene>
<dbReference type="PROSITE" id="PS51257">
    <property type="entry name" value="PROKAR_LIPOPROTEIN"/>
    <property type="match status" value="1"/>
</dbReference>
<keyword evidence="2" id="KW-1185">Reference proteome</keyword>
<sequence>MKIKILLITLILISCQTKGKKEQIEIKQSEKKVEQKVKQASELINNGEYFKVRLFHPETEIEFDSIVSKEFIKDDLFTLLEFNYPRFKSKLIDKNSIELIKGNIKIVIKTTEFQKGKRELKFDSNEKFLEKIDGKDIYGTDGNIPKKEISDLYLIVDNLKIEIPKKQYNDLFEPTIECLNDNDDLYCYTVAYLNEKGEIILTMQNSDGAGSYMVIFLFDKKYNLKERIIGYQF</sequence>
<dbReference type="Proteomes" id="UP000199559">
    <property type="component" value="Unassembled WGS sequence"/>
</dbReference>
<name>A0A1I3TD55_9FLAO</name>
<dbReference type="EMBL" id="FORM01000023">
    <property type="protein sequence ID" value="SFJ68329.1"/>
    <property type="molecule type" value="Genomic_DNA"/>
</dbReference>
<dbReference type="AlphaFoldDB" id="A0A1I3TD55"/>
<dbReference type="STRING" id="1144750.SAMN05443431_1232"/>
<organism evidence="1 2">
    <name type="scientific">Olleya namhaensis</name>
    <dbReference type="NCBI Taxonomy" id="1144750"/>
    <lineage>
        <taxon>Bacteria</taxon>
        <taxon>Pseudomonadati</taxon>
        <taxon>Bacteroidota</taxon>
        <taxon>Flavobacteriia</taxon>
        <taxon>Flavobacteriales</taxon>
        <taxon>Flavobacteriaceae</taxon>
    </lineage>
</organism>
<accession>A0A1I3TD55</accession>